<dbReference type="InterPro" id="IPR036249">
    <property type="entry name" value="Thioredoxin-like_sf"/>
</dbReference>
<dbReference type="SUPFAM" id="SSF52833">
    <property type="entry name" value="Thioredoxin-like"/>
    <property type="match status" value="1"/>
</dbReference>
<gene>
    <name evidence="1" type="ORF">BJY20_001770</name>
</gene>
<dbReference type="Proteomes" id="UP000554054">
    <property type="component" value="Unassembled WGS sequence"/>
</dbReference>
<dbReference type="AlphaFoldDB" id="A0A852VRB8"/>
<evidence type="ECO:0000313" key="1">
    <source>
        <dbReference type="EMBL" id="NYF98378.1"/>
    </source>
</evidence>
<dbReference type="CDD" id="cd02980">
    <property type="entry name" value="TRX_Fd_family"/>
    <property type="match status" value="1"/>
</dbReference>
<keyword evidence="2" id="KW-1185">Reference proteome</keyword>
<proteinExistence type="predicted"/>
<reference evidence="1 2" key="1">
    <citation type="submission" date="2020-07" db="EMBL/GenBank/DDBJ databases">
        <title>Sequencing the genomes of 1000 actinobacteria strains.</title>
        <authorList>
            <person name="Klenk H.-P."/>
        </authorList>
    </citation>
    <scope>NUCLEOTIDE SEQUENCE [LARGE SCALE GENOMIC DNA]</scope>
    <source>
        <strain evidence="1 2">DSM 26154</strain>
    </source>
</reference>
<dbReference type="EMBL" id="JACCAE010000001">
    <property type="protein sequence ID" value="NYF98378.1"/>
    <property type="molecule type" value="Genomic_DNA"/>
</dbReference>
<accession>A0A852VRB8</accession>
<dbReference type="RefSeq" id="WP_221935287.1">
    <property type="nucleotide sequence ID" value="NZ_JACCAE010000001.1"/>
</dbReference>
<name>A0A852VRB8_9MICO</name>
<comment type="caution">
    <text evidence="1">The sequence shown here is derived from an EMBL/GenBank/DDBJ whole genome shotgun (WGS) entry which is preliminary data.</text>
</comment>
<dbReference type="Pfam" id="PF01257">
    <property type="entry name" value="2Fe-2S_thioredx"/>
    <property type="match status" value="1"/>
</dbReference>
<organism evidence="1 2">
    <name type="scientific">Janibacter cremeus</name>
    <dbReference type="NCBI Taxonomy" id="1285192"/>
    <lineage>
        <taxon>Bacteria</taxon>
        <taxon>Bacillati</taxon>
        <taxon>Actinomycetota</taxon>
        <taxon>Actinomycetes</taxon>
        <taxon>Micrococcales</taxon>
        <taxon>Intrasporangiaceae</taxon>
        <taxon>Janibacter</taxon>
    </lineage>
</organism>
<sequence>MSAAARDEGGTSSPFVLVGMSPREAADRCDLDRLAAATGASVAFLQMADPSLAAALTRLADNGAEDVRLVAARLGSTGPANSWLRRIAGHWVRGRRAASLPLPTVHVATTMLRRDPTVEGVMTALRETRRITGDEAGLTSAAWDEVPGHRHHVLVCRGPRCTAAGSEGTLGAITAGLRADGHADDRALVTVTGCLFPCNHAPVVVVQPDDVWYSAVDPDGAGSIIEQHLLRGTPVAEHRLVRPPELGRVPGAD</sequence>
<protein>
    <submittedName>
        <fullName evidence="1">(2Fe-2S) ferredoxin</fullName>
    </submittedName>
</protein>
<evidence type="ECO:0000313" key="2">
    <source>
        <dbReference type="Proteomes" id="UP000554054"/>
    </source>
</evidence>
<dbReference type="Gene3D" id="3.40.30.10">
    <property type="entry name" value="Glutaredoxin"/>
    <property type="match status" value="1"/>
</dbReference>